<evidence type="ECO:0000259" key="5">
    <source>
        <dbReference type="PROSITE" id="PS51891"/>
    </source>
</evidence>
<dbReference type="Proteomes" id="UP001360953">
    <property type="component" value="Unassembled WGS sequence"/>
</dbReference>
<name>A0ABR1LTU3_9PEZI</name>
<sequence length="160" mass="17455">MTAPSAPRPPSTTASIAAAVMTTYHGQCACGQTKWDVKLEPDQAKHILCHCNTCKSLSGSTYTLNQIIPKSALTFTSGGESLKKYTYAGESGSPVHCYYCPNCTTHPYHHQTVMGDDKIVLRTGLLEGAEKFEPAAEIFGKVRWGWVKEVAETFETLPPE</sequence>
<dbReference type="InterPro" id="IPR011057">
    <property type="entry name" value="Mss4-like_sf"/>
</dbReference>
<proteinExistence type="inferred from homology"/>
<dbReference type="PROSITE" id="PS51891">
    <property type="entry name" value="CENP_V_GFA"/>
    <property type="match status" value="1"/>
</dbReference>
<evidence type="ECO:0000256" key="4">
    <source>
        <dbReference type="ARBA" id="ARBA00023239"/>
    </source>
</evidence>
<keyword evidence="4" id="KW-0456">Lyase</keyword>
<accession>A0ABR1LTU3</accession>
<dbReference type="Gene3D" id="3.90.1590.10">
    <property type="entry name" value="glutathione-dependent formaldehyde- activating enzyme (gfa)"/>
    <property type="match status" value="1"/>
</dbReference>
<dbReference type="SUPFAM" id="SSF51316">
    <property type="entry name" value="Mss4-like"/>
    <property type="match status" value="1"/>
</dbReference>
<comment type="caution">
    <text evidence="6">The sequence shown here is derived from an EMBL/GenBank/DDBJ whole genome shotgun (WGS) entry which is preliminary data.</text>
</comment>
<dbReference type="InterPro" id="IPR006913">
    <property type="entry name" value="CENP-V/GFA"/>
</dbReference>
<dbReference type="Pfam" id="PF04828">
    <property type="entry name" value="GFA"/>
    <property type="match status" value="1"/>
</dbReference>
<dbReference type="GeneID" id="92033265"/>
<keyword evidence="7" id="KW-1185">Reference proteome</keyword>
<gene>
    <name evidence="6" type="ORF">J3D65DRAFT_625670</name>
</gene>
<reference evidence="6 7" key="1">
    <citation type="submission" date="2024-04" db="EMBL/GenBank/DDBJ databases">
        <title>Phyllosticta paracitricarpa is synonymous to the EU quarantine fungus P. citricarpa based on phylogenomic analyses.</title>
        <authorList>
            <consortium name="Lawrence Berkeley National Laboratory"/>
            <person name="Van ingen-buijs V.A."/>
            <person name="Van westerhoven A.C."/>
            <person name="Haridas S."/>
            <person name="Skiadas P."/>
            <person name="Martin F."/>
            <person name="Groenewald J.Z."/>
            <person name="Crous P.W."/>
            <person name="Seidl M.F."/>
        </authorList>
    </citation>
    <scope>NUCLEOTIDE SEQUENCE [LARGE SCALE GENOMIC DNA]</scope>
    <source>
        <strain evidence="6 7">CPC 17464</strain>
    </source>
</reference>
<protein>
    <submittedName>
        <fullName evidence="6">Mss4-like protein</fullName>
    </submittedName>
</protein>
<comment type="similarity">
    <text evidence="1">Belongs to the Gfa family.</text>
</comment>
<evidence type="ECO:0000313" key="7">
    <source>
        <dbReference type="Proteomes" id="UP001360953"/>
    </source>
</evidence>
<dbReference type="PANTHER" id="PTHR33337">
    <property type="entry name" value="GFA DOMAIN-CONTAINING PROTEIN"/>
    <property type="match status" value="1"/>
</dbReference>
<dbReference type="EMBL" id="JBBPEH010000006">
    <property type="protein sequence ID" value="KAK7537465.1"/>
    <property type="molecule type" value="Genomic_DNA"/>
</dbReference>
<evidence type="ECO:0000256" key="2">
    <source>
        <dbReference type="ARBA" id="ARBA00022723"/>
    </source>
</evidence>
<evidence type="ECO:0000256" key="3">
    <source>
        <dbReference type="ARBA" id="ARBA00022833"/>
    </source>
</evidence>
<keyword evidence="2" id="KW-0479">Metal-binding</keyword>
<feature type="domain" description="CENP-V/GFA" evidence="5">
    <location>
        <begin position="24"/>
        <end position="133"/>
    </location>
</feature>
<dbReference type="RefSeq" id="XP_066655616.1">
    <property type="nucleotide sequence ID" value="XM_066800359.1"/>
</dbReference>
<dbReference type="PANTHER" id="PTHR33337:SF30">
    <property type="entry name" value="DUF636 DOMAIN PROTEIN (AFU_ORTHOLOGUE AFUA_1G03180)"/>
    <property type="match status" value="1"/>
</dbReference>
<evidence type="ECO:0000313" key="6">
    <source>
        <dbReference type="EMBL" id="KAK7537465.1"/>
    </source>
</evidence>
<organism evidence="6 7">
    <name type="scientific">Phyllosticta citribraziliensis</name>
    <dbReference type="NCBI Taxonomy" id="989973"/>
    <lineage>
        <taxon>Eukaryota</taxon>
        <taxon>Fungi</taxon>
        <taxon>Dikarya</taxon>
        <taxon>Ascomycota</taxon>
        <taxon>Pezizomycotina</taxon>
        <taxon>Dothideomycetes</taxon>
        <taxon>Dothideomycetes incertae sedis</taxon>
        <taxon>Botryosphaeriales</taxon>
        <taxon>Phyllostictaceae</taxon>
        <taxon>Phyllosticta</taxon>
    </lineage>
</organism>
<evidence type="ECO:0000256" key="1">
    <source>
        <dbReference type="ARBA" id="ARBA00005495"/>
    </source>
</evidence>
<keyword evidence="3" id="KW-0862">Zinc</keyword>